<gene>
    <name evidence="1" type="ORF">ACFLIM_09505</name>
</gene>
<name>A0ABW7AB90_9ACTN</name>
<evidence type="ECO:0000313" key="2">
    <source>
        <dbReference type="Proteomes" id="UP001603978"/>
    </source>
</evidence>
<dbReference type="EMBL" id="JBICRM010000005">
    <property type="protein sequence ID" value="MFG1703419.1"/>
    <property type="molecule type" value="Genomic_DNA"/>
</dbReference>
<dbReference type="InterPro" id="IPR036894">
    <property type="entry name" value="YbaB-like_sf"/>
</dbReference>
<dbReference type="SUPFAM" id="SSF82607">
    <property type="entry name" value="YbaB-like"/>
    <property type="match status" value="1"/>
</dbReference>
<organism evidence="1 2">
    <name type="scientific">Nonomuraea marmarensis</name>
    <dbReference type="NCBI Taxonomy" id="3351344"/>
    <lineage>
        <taxon>Bacteria</taxon>
        <taxon>Bacillati</taxon>
        <taxon>Actinomycetota</taxon>
        <taxon>Actinomycetes</taxon>
        <taxon>Streptosporangiales</taxon>
        <taxon>Streptosporangiaceae</taxon>
        <taxon>Nonomuraea</taxon>
    </lineage>
</organism>
<evidence type="ECO:0000313" key="1">
    <source>
        <dbReference type="EMBL" id="MFG1703419.1"/>
    </source>
</evidence>
<keyword evidence="2" id="KW-1185">Reference proteome</keyword>
<dbReference type="RefSeq" id="WP_393164088.1">
    <property type="nucleotide sequence ID" value="NZ_JBICRM010000005.1"/>
</dbReference>
<comment type="caution">
    <text evidence="1">The sequence shown here is derived from an EMBL/GenBank/DDBJ whole genome shotgun (WGS) entry which is preliminary data.</text>
</comment>
<accession>A0ABW7AB90</accession>
<protein>
    <submittedName>
        <fullName evidence="1">YbaB/EbfC family DNA-binding protein</fullName>
    </submittedName>
</protein>
<proteinExistence type="predicted"/>
<sequence length="140" mass="15612">MTDFGDFGNIDMDKLLHGVDLQVAKAEELQKAMTRLVGRGEDEDGLVVAEYAQEGLRTVDIHPKGMRLSAEELSEKVKIAVSEATADLQRQVGELMAELFGEQGSPEAMLKRVNRAEASYDRAFEDVMGELDRIRRDLDL</sequence>
<keyword evidence="1" id="KW-0238">DNA-binding</keyword>
<reference evidence="1 2" key="1">
    <citation type="submission" date="2024-10" db="EMBL/GenBank/DDBJ databases">
        <authorList>
            <person name="Topkara A.R."/>
            <person name="Saygin H."/>
        </authorList>
    </citation>
    <scope>NUCLEOTIDE SEQUENCE [LARGE SCALE GENOMIC DNA]</scope>
    <source>
        <strain evidence="1 2">M3C6</strain>
    </source>
</reference>
<dbReference type="GO" id="GO:0003677">
    <property type="term" value="F:DNA binding"/>
    <property type="evidence" value="ECO:0007669"/>
    <property type="project" value="UniProtKB-KW"/>
</dbReference>
<dbReference type="Proteomes" id="UP001603978">
    <property type="component" value="Unassembled WGS sequence"/>
</dbReference>
<dbReference type="Gene3D" id="3.30.1310.10">
    <property type="entry name" value="Nucleoid-associated protein YbaB-like domain"/>
    <property type="match status" value="1"/>
</dbReference>